<keyword evidence="3" id="KW-0472">Membrane</keyword>
<sequence length="319" mass="36539">MERGGKGVSMKAAKGAVAFGFLVLLTLMISGFSFVVDEYDILAVEHQGLYPADQSFDLDACTKESTIKKPPEEAAAKVPVLSYHHIVSREDLSESHYIKGKLNPMVVLKEDFEKQMAYLKEEGYTSLTLSELYDFLARKKDVPAKSVVITFDDGYKDNYVEAYPILKKYNFTAVSFIITGYVTSKLHPYVPEEIQYLSLHEIERGCDVFDYQSHTYNLHQREKNRFNQDASFLLTKESDQIEKDLRTSIRQLEGRKKAFAYPYGEYSPNTINSLINLGFRMAFTVEKKAAERGDRIYEIPRLPVVAETTMEEFVEYVKP</sequence>
<dbReference type="AlphaFoldDB" id="A0A5D4RLN7"/>
<feature type="domain" description="NodB homology" evidence="4">
    <location>
        <begin position="145"/>
        <end position="319"/>
    </location>
</feature>
<evidence type="ECO:0000256" key="2">
    <source>
        <dbReference type="ARBA" id="ARBA00022729"/>
    </source>
</evidence>
<accession>A0A5D4RLN7</accession>
<dbReference type="PANTHER" id="PTHR34216:SF3">
    <property type="entry name" value="POLY-BETA-1,6-N-ACETYL-D-GLUCOSAMINE N-DEACETYLASE"/>
    <property type="match status" value="1"/>
</dbReference>
<proteinExistence type="predicted"/>
<protein>
    <submittedName>
        <fullName evidence="5">Polysaccharide deacetylase family protein</fullName>
    </submittedName>
</protein>
<evidence type="ECO:0000256" key="3">
    <source>
        <dbReference type="SAM" id="Phobius"/>
    </source>
</evidence>
<feature type="transmembrane region" description="Helical" evidence="3">
    <location>
        <begin position="12"/>
        <end position="36"/>
    </location>
</feature>
<dbReference type="CDD" id="cd10966">
    <property type="entry name" value="CE4_yadE_5s"/>
    <property type="match status" value="1"/>
</dbReference>
<dbReference type="GO" id="GO:0005576">
    <property type="term" value="C:extracellular region"/>
    <property type="evidence" value="ECO:0007669"/>
    <property type="project" value="UniProtKB-SubCell"/>
</dbReference>
<dbReference type="Proteomes" id="UP000322139">
    <property type="component" value="Unassembled WGS sequence"/>
</dbReference>
<dbReference type="GO" id="GO:0005975">
    <property type="term" value="P:carbohydrate metabolic process"/>
    <property type="evidence" value="ECO:0007669"/>
    <property type="project" value="InterPro"/>
</dbReference>
<dbReference type="Gene3D" id="3.20.20.370">
    <property type="entry name" value="Glycoside hydrolase/deacetylase"/>
    <property type="match status" value="1"/>
</dbReference>
<keyword evidence="2" id="KW-0732">Signal</keyword>
<evidence type="ECO:0000313" key="5">
    <source>
        <dbReference type="EMBL" id="TYS50352.1"/>
    </source>
</evidence>
<evidence type="ECO:0000256" key="1">
    <source>
        <dbReference type="ARBA" id="ARBA00004613"/>
    </source>
</evidence>
<gene>
    <name evidence="5" type="ORF">FZD51_07360</name>
</gene>
<dbReference type="InterPro" id="IPR051398">
    <property type="entry name" value="Polysacch_Deacetylase"/>
</dbReference>
<name>A0A5D4RLN7_9BACI</name>
<comment type="caution">
    <text evidence="5">The sequence shown here is derived from an EMBL/GenBank/DDBJ whole genome shotgun (WGS) entry which is preliminary data.</text>
</comment>
<evidence type="ECO:0000259" key="4">
    <source>
        <dbReference type="PROSITE" id="PS51677"/>
    </source>
</evidence>
<dbReference type="SUPFAM" id="SSF88713">
    <property type="entry name" value="Glycoside hydrolase/deacetylase"/>
    <property type="match status" value="1"/>
</dbReference>
<dbReference type="PROSITE" id="PS51677">
    <property type="entry name" value="NODB"/>
    <property type="match status" value="1"/>
</dbReference>
<comment type="subcellular location">
    <subcellularLocation>
        <location evidence="1">Secreted</location>
    </subcellularLocation>
</comment>
<dbReference type="InterPro" id="IPR002509">
    <property type="entry name" value="NODB_dom"/>
</dbReference>
<keyword evidence="3" id="KW-1133">Transmembrane helix</keyword>
<reference evidence="5 6" key="1">
    <citation type="submission" date="2019-08" db="EMBL/GenBank/DDBJ databases">
        <title>Bacillus genomes from the desert of Cuatro Cienegas, Coahuila.</title>
        <authorList>
            <person name="Olmedo-Alvarez G."/>
        </authorList>
    </citation>
    <scope>NUCLEOTIDE SEQUENCE [LARGE SCALE GENOMIC DNA]</scope>
    <source>
        <strain evidence="5 6">CH446_14T</strain>
    </source>
</reference>
<organism evidence="5 6">
    <name type="scientific">Bacillus infantis</name>
    <dbReference type="NCBI Taxonomy" id="324767"/>
    <lineage>
        <taxon>Bacteria</taxon>
        <taxon>Bacillati</taxon>
        <taxon>Bacillota</taxon>
        <taxon>Bacilli</taxon>
        <taxon>Bacillales</taxon>
        <taxon>Bacillaceae</taxon>
        <taxon>Bacillus</taxon>
    </lineage>
</organism>
<dbReference type="InterPro" id="IPR011330">
    <property type="entry name" value="Glyco_hydro/deAcase_b/a-brl"/>
</dbReference>
<keyword evidence="3" id="KW-0812">Transmembrane</keyword>
<dbReference type="PANTHER" id="PTHR34216">
    <property type="match status" value="1"/>
</dbReference>
<dbReference type="GO" id="GO:0016810">
    <property type="term" value="F:hydrolase activity, acting on carbon-nitrogen (but not peptide) bonds"/>
    <property type="evidence" value="ECO:0007669"/>
    <property type="project" value="InterPro"/>
</dbReference>
<evidence type="ECO:0000313" key="6">
    <source>
        <dbReference type="Proteomes" id="UP000322139"/>
    </source>
</evidence>
<dbReference type="EMBL" id="VTER01000003">
    <property type="protein sequence ID" value="TYS50352.1"/>
    <property type="molecule type" value="Genomic_DNA"/>
</dbReference>
<dbReference type="Pfam" id="PF01522">
    <property type="entry name" value="Polysacc_deac_1"/>
    <property type="match status" value="1"/>
</dbReference>